<dbReference type="PANTHER" id="PTHR12035">
    <property type="entry name" value="SIALIC ACID BINDING IMMUNOGLOBULIN-LIKE LECTIN"/>
    <property type="match status" value="1"/>
</dbReference>
<dbReference type="GO" id="GO:0033691">
    <property type="term" value="F:sialic acid binding"/>
    <property type="evidence" value="ECO:0007669"/>
    <property type="project" value="TreeGrafter"/>
</dbReference>
<dbReference type="AlphaFoldDB" id="A0A7J7ENB5"/>
<dbReference type="GO" id="GO:0030246">
    <property type="term" value="F:carbohydrate binding"/>
    <property type="evidence" value="ECO:0007669"/>
    <property type="project" value="UniProtKB-KW"/>
</dbReference>
<dbReference type="InterPro" id="IPR036179">
    <property type="entry name" value="Ig-like_dom_sf"/>
</dbReference>
<evidence type="ECO:0000256" key="5">
    <source>
        <dbReference type="ARBA" id="ARBA00022737"/>
    </source>
</evidence>
<keyword evidence="9" id="KW-1015">Disulfide bond</keyword>
<feature type="domain" description="Ig-like" evidence="13">
    <location>
        <begin position="164"/>
        <end position="319"/>
    </location>
</feature>
<dbReference type="SUPFAM" id="SSF48726">
    <property type="entry name" value="Immunoglobulin"/>
    <property type="match status" value="2"/>
</dbReference>
<keyword evidence="8" id="KW-0472">Membrane</keyword>
<keyword evidence="4" id="KW-0430">Lectin</keyword>
<gene>
    <name evidence="14" type="ORF">HPG69_014052</name>
</gene>
<evidence type="ECO:0000256" key="7">
    <source>
        <dbReference type="ARBA" id="ARBA00022989"/>
    </source>
</evidence>
<keyword evidence="10" id="KW-0325">Glycoprotein</keyword>
<dbReference type="InterPro" id="IPR003598">
    <property type="entry name" value="Ig_sub2"/>
</dbReference>
<evidence type="ECO:0000256" key="4">
    <source>
        <dbReference type="ARBA" id="ARBA00022734"/>
    </source>
</evidence>
<evidence type="ECO:0000256" key="3">
    <source>
        <dbReference type="ARBA" id="ARBA00022729"/>
    </source>
</evidence>
<dbReference type="Gene3D" id="2.60.40.10">
    <property type="entry name" value="Immunoglobulins"/>
    <property type="match status" value="2"/>
</dbReference>
<dbReference type="PANTHER" id="PTHR12035:SF99">
    <property type="entry name" value="SIALIC ACID BINDING IG LIKE LECTIN 6"/>
    <property type="match status" value="1"/>
</dbReference>
<reference evidence="14 15" key="1">
    <citation type="journal article" date="2020" name="Mol. Biol. Evol.">
        <title>Interspecific Gene Flow and the Evolution of Specialization in Black and White Rhinoceros.</title>
        <authorList>
            <person name="Moodley Y."/>
            <person name="Westbury M.V."/>
            <person name="Russo I.M."/>
            <person name="Gopalakrishnan S."/>
            <person name="Rakotoarivelo A."/>
            <person name="Olsen R.A."/>
            <person name="Prost S."/>
            <person name="Tunstall T."/>
            <person name="Ryder O.A."/>
            <person name="Dalen L."/>
            <person name="Bruford M.W."/>
        </authorList>
    </citation>
    <scope>NUCLEOTIDE SEQUENCE [LARGE SCALE GENOMIC DNA]</scope>
    <source>
        <strain evidence="14">SBR-YM</strain>
        <tissue evidence="14">Skin</tissue>
    </source>
</reference>
<dbReference type="GO" id="GO:0005886">
    <property type="term" value="C:plasma membrane"/>
    <property type="evidence" value="ECO:0007669"/>
    <property type="project" value="TreeGrafter"/>
</dbReference>
<dbReference type="InterPro" id="IPR013783">
    <property type="entry name" value="Ig-like_fold"/>
</dbReference>
<evidence type="ECO:0000256" key="2">
    <source>
        <dbReference type="ARBA" id="ARBA00022692"/>
    </source>
</evidence>
<comment type="subcellular location">
    <subcellularLocation>
        <location evidence="1">Membrane</location>
        <topology evidence="1">Single-pass type I membrane protein</topology>
    </subcellularLocation>
</comment>
<keyword evidence="2" id="KW-0812">Transmembrane</keyword>
<dbReference type="SMART" id="SM00408">
    <property type="entry name" value="IGc2"/>
    <property type="match status" value="1"/>
</dbReference>
<name>A0A7J7ENB5_DICBM</name>
<feature type="domain" description="Ig-like" evidence="13">
    <location>
        <begin position="36"/>
        <end position="119"/>
    </location>
</feature>
<evidence type="ECO:0000256" key="6">
    <source>
        <dbReference type="ARBA" id="ARBA00022889"/>
    </source>
</evidence>
<proteinExistence type="inferred from homology"/>
<keyword evidence="3" id="KW-0732">Signal</keyword>
<dbReference type="Proteomes" id="UP000551758">
    <property type="component" value="Unassembled WGS sequence"/>
</dbReference>
<dbReference type="InterPro" id="IPR003599">
    <property type="entry name" value="Ig_sub"/>
</dbReference>
<sequence length="401" mass="43980">MGDSRSYFFHMEDALRKHSYLDKTLSLHVTALTRRPNILSSGPLESGRPGNLNCSVPWACEQGTPPIFSWTSVALTSLGPRTHLSSVLTLTPRPQDYGTNLTCRVTFPRAGVNTQRTIQLNVSYAPQNLTISVFRQEGTGRAQHLLSRGVWWTFLLPSEQSWGPEALGNNSSLTVQQGQSLRLVCVADSNPPARMSWTLASLPLTPSSPSTPGVLELPRVQLGHHGKYLIYPAASNPTSALKTLTNPCRVQSVLPSPFPGPSLPIPEVPGNATSLPVQEGQSLRLAWDPGVLELPRMVLRDGGEFTCRAQHPSASYHVSVNLVVQGFSCSCSHISVQQWGSWSLVLTLLRGALMEAGFLLTYSLTWIYYTRFRGSQEERAARCDRATSSRWCRGLGSRSLT</sequence>
<comment type="similarity">
    <text evidence="12">Belongs to the immunoglobulin superfamily. SIGLEC (sialic acid binding Ig-like lectin) family.</text>
</comment>
<accession>A0A7J7ENB5</accession>
<keyword evidence="6" id="KW-0130">Cell adhesion</keyword>
<dbReference type="InterPro" id="IPR051036">
    <property type="entry name" value="SIGLEC"/>
</dbReference>
<dbReference type="PROSITE" id="PS50835">
    <property type="entry name" value="IG_LIKE"/>
    <property type="match status" value="2"/>
</dbReference>
<dbReference type="InterPro" id="IPR003006">
    <property type="entry name" value="Ig/MHC_CS"/>
</dbReference>
<dbReference type="SMART" id="SM00409">
    <property type="entry name" value="IG"/>
    <property type="match status" value="2"/>
</dbReference>
<evidence type="ECO:0000313" key="15">
    <source>
        <dbReference type="Proteomes" id="UP000551758"/>
    </source>
</evidence>
<keyword evidence="7" id="KW-1133">Transmembrane helix</keyword>
<dbReference type="InterPro" id="IPR007110">
    <property type="entry name" value="Ig-like_dom"/>
</dbReference>
<evidence type="ECO:0000313" key="14">
    <source>
        <dbReference type="EMBL" id="KAF5917121.1"/>
    </source>
</evidence>
<evidence type="ECO:0000256" key="11">
    <source>
        <dbReference type="ARBA" id="ARBA00023319"/>
    </source>
</evidence>
<keyword evidence="15" id="KW-1185">Reference proteome</keyword>
<evidence type="ECO:0000259" key="13">
    <source>
        <dbReference type="PROSITE" id="PS50835"/>
    </source>
</evidence>
<feature type="non-terminal residue" evidence="14">
    <location>
        <position position="1"/>
    </location>
</feature>
<keyword evidence="5" id="KW-0677">Repeat</keyword>
<dbReference type="FunFam" id="2.60.40.10:FF:000912">
    <property type="entry name" value="Myeloid cell surface antigen CD33"/>
    <property type="match status" value="1"/>
</dbReference>
<evidence type="ECO:0000256" key="1">
    <source>
        <dbReference type="ARBA" id="ARBA00004479"/>
    </source>
</evidence>
<protein>
    <recommendedName>
        <fullName evidence="13">Ig-like domain-containing protein</fullName>
    </recommendedName>
</protein>
<keyword evidence="11" id="KW-0393">Immunoglobulin domain</keyword>
<evidence type="ECO:0000256" key="8">
    <source>
        <dbReference type="ARBA" id="ARBA00023136"/>
    </source>
</evidence>
<dbReference type="PROSITE" id="PS00290">
    <property type="entry name" value="IG_MHC"/>
    <property type="match status" value="1"/>
</dbReference>
<evidence type="ECO:0000256" key="12">
    <source>
        <dbReference type="ARBA" id="ARBA00038361"/>
    </source>
</evidence>
<comment type="caution">
    <text evidence="14">The sequence shown here is derived from an EMBL/GenBank/DDBJ whole genome shotgun (WGS) entry which is preliminary data.</text>
</comment>
<dbReference type="EMBL" id="JACDTQ010002604">
    <property type="protein sequence ID" value="KAF5917121.1"/>
    <property type="molecule type" value="Genomic_DNA"/>
</dbReference>
<dbReference type="GO" id="GO:0007155">
    <property type="term" value="P:cell adhesion"/>
    <property type="evidence" value="ECO:0007669"/>
    <property type="project" value="UniProtKB-KW"/>
</dbReference>
<evidence type="ECO:0000256" key="10">
    <source>
        <dbReference type="ARBA" id="ARBA00023180"/>
    </source>
</evidence>
<evidence type="ECO:0000256" key="9">
    <source>
        <dbReference type="ARBA" id="ARBA00023157"/>
    </source>
</evidence>
<organism evidence="14 15">
    <name type="scientific">Diceros bicornis minor</name>
    <name type="common">South-central black rhinoceros</name>
    <dbReference type="NCBI Taxonomy" id="77932"/>
    <lineage>
        <taxon>Eukaryota</taxon>
        <taxon>Metazoa</taxon>
        <taxon>Chordata</taxon>
        <taxon>Craniata</taxon>
        <taxon>Vertebrata</taxon>
        <taxon>Euteleostomi</taxon>
        <taxon>Mammalia</taxon>
        <taxon>Eutheria</taxon>
        <taxon>Laurasiatheria</taxon>
        <taxon>Perissodactyla</taxon>
        <taxon>Rhinocerotidae</taxon>
        <taxon>Diceros</taxon>
    </lineage>
</organism>